<evidence type="ECO:0000313" key="3">
    <source>
        <dbReference type="Proteomes" id="UP000297245"/>
    </source>
</evidence>
<accession>A0A4S8KXX0</accession>
<dbReference type="AlphaFoldDB" id="A0A4S8KXX0"/>
<feature type="region of interest" description="Disordered" evidence="1">
    <location>
        <begin position="72"/>
        <end position="114"/>
    </location>
</feature>
<protein>
    <submittedName>
        <fullName evidence="2">Uncharacterized protein</fullName>
    </submittedName>
</protein>
<dbReference type="EMBL" id="ML179877">
    <property type="protein sequence ID" value="THU80711.1"/>
    <property type="molecule type" value="Genomic_DNA"/>
</dbReference>
<sequence>MRECQWKIVQCSVLGKVVIIQPGVIVCSSWSKRQRKKQKSGKVGKLGTEKTLEWFEIGGFGVEEDERMRILRDEGEKVGGMDDGEDRKSNDGKGDGGDGGEEKQERSMYPVEGS</sequence>
<dbReference type="Proteomes" id="UP000297245">
    <property type="component" value="Unassembled WGS sequence"/>
</dbReference>
<reference evidence="2 3" key="1">
    <citation type="journal article" date="2019" name="Nat. Ecol. Evol.">
        <title>Megaphylogeny resolves global patterns of mushroom evolution.</title>
        <authorList>
            <person name="Varga T."/>
            <person name="Krizsan K."/>
            <person name="Foldi C."/>
            <person name="Dima B."/>
            <person name="Sanchez-Garcia M."/>
            <person name="Sanchez-Ramirez S."/>
            <person name="Szollosi G.J."/>
            <person name="Szarkandi J.G."/>
            <person name="Papp V."/>
            <person name="Albert L."/>
            <person name="Andreopoulos W."/>
            <person name="Angelini C."/>
            <person name="Antonin V."/>
            <person name="Barry K.W."/>
            <person name="Bougher N.L."/>
            <person name="Buchanan P."/>
            <person name="Buyck B."/>
            <person name="Bense V."/>
            <person name="Catcheside P."/>
            <person name="Chovatia M."/>
            <person name="Cooper J."/>
            <person name="Damon W."/>
            <person name="Desjardin D."/>
            <person name="Finy P."/>
            <person name="Geml J."/>
            <person name="Haridas S."/>
            <person name="Hughes K."/>
            <person name="Justo A."/>
            <person name="Karasinski D."/>
            <person name="Kautmanova I."/>
            <person name="Kiss B."/>
            <person name="Kocsube S."/>
            <person name="Kotiranta H."/>
            <person name="LaButti K.M."/>
            <person name="Lechner B.E."/>
            <person name="Liimatainen K."/>
            <person name="Lipzen A."/>
            <person name="Lukacs Z."/>
            <person name="Mihaltcheva S."/>
            <person name="Morgado L.N."/>
            <person name="Niskanen T."/>
            <person name="Noordeloos M.E."/>
            <person name="Ohm R.A."/>
            <person name="Ortiz-Santana B."/>
            <person name="Ovrebo C."/>
            <person name="Racz N."/>
            <person name="Riley R."/>
            <person name="Savchenko A."/>
            <person name="Shiryaev A."/>
            <person name="Soop K."/>
            <person name="Spirin V."/>
            <person name="Szebenyi C."/>
            <person name="Tomsovsky M."/>
            <person name="Tulloss R.E."/>
            <person name="Uehling J."/>
            <person name="Grigoriev I.V."/>
            <person name="Vagvolgyi C."/>
            <person name="Papp T."/>
            <person name="Martin F.M."/>
            <person name="Miettinen O."/>
            <person name="Hibbett D.S."/>
            <person name="Nagy L.G."/>
        </authorList>
    </citation>
    <scope>NUCLEOTIDE SEQUENCE [LARGE SCALE GENOMIC DNA]</scope>
    <source>
        <strain evidence="2 3">CBS 962.96</strain>
    </source>
</reference>
<keyword evidence="3" id="KW-1185">Reference proteome</keyword>
<proteinExistence type="predicted"/>
<evidence type="ECO:0000313" key="2">
    <source>
        <dbReference type="EMBL" id="THU80711.1"/>
    </source>
</evidence>
<evidence type="ECO:0000256" key="1">
    <source>
        <dbReference type="SAM" id="MobiDB-lite"/>
    </source>
</evidence>
<gene>
    <name evidence="2" type="ORF">K435DRAFT_845003</name>
</gene>
<name>A0A4S8KXX0_DENBC</name>
<feature type="compositionally biased region" description="Basic and acidic residues" evidence="1">
    <location>
        <begin position="72"/>
        <end position="106"/>
    </location>
</feature>
<organism evidence="2 3">
    <name type="scientific">Dendrothele bispora (strain CBS 962.96)</name>
    <dbReference type="NCBI Taxonomy" id="1314807"/>
    <lineage>
        <taxon>Eukaryota</taxon>
        <taxon>Fungi</taxon>
        <taxon>Dikarya</taxon>
        <taxon>Basidiomycota</taxon>
        <taxon>Agaricomycotina</taxon>
        <taxon>Agaricomycetes</taxon>
        <taxon>Agaricomycetidae</taxon>
        <taxon>Agaricales</taxon>
        <taxon>Agaricales incertae sedis</taxon>
        <taxon>Dendrothele</taxon>
    </lineage>
</organism>